<proteinExistence type="predicted"/>
<keyword evidence="2" id="KW-0732">Signal</keyword>
<dbReference type="Pfam" id="PF13202">
    <property type="entry name" value="EF-hand_5"/>
    <property type="match status" value="1"/>
</dbReference>
<dbReference type="CDD" id="cd00051">
    <property type="entry name" value="EFh"/>
    <property type="match status" value="1"/>
</dbReference>
<evidence type="ECO:0000256" key="1">
    <source>
        <dbReference type="ARBA" id="ARBA00022837"/>
    </source>
</evidence>
<name>A0ABN9TMI0_9DINO</name>
<evidence type="ECO:0000256" key="2">
    <source>
        <dbReference type="SAM" id="SignalP"/>
    </source>
</evidence>
<evidence type="ECO:0000259" key="3">
    <source>
        <dbReference type="PROSITE" id="PS50222"/>
    </source>
</evidence>
<dbReference type="PROSITE" id="PS50222">
    <property type="entry name" value="EF_HAND_2"/>
    <property type="match status" value="2"/>
</dbReference>
<dbReference type="InterPro" id="IPR002048">
    <property type="entry name" value="EF_hand_dom"/>
</dbReference>
<protein>
    <recommendedName>
        <fullName evidence="3">EF-hand domain-containing protein</fullName>
    </recommendedName>
</protein>
<keyword evidence="1" id="KW-0106">Calcium</keyword>
<dbReference type="PROSITE" id="PS00018">
    <property type="entry name" value="EF_HAND_1"/>
    <property type="match status" value="2"/>
</dbReference>
<dbReference type="Gene3D" id="1.10.238.10">
    <property type="entry name" value="EF-hand"/>
    <property type="match status" value="1"/>
</dbReference>
<sequence>MWLVITVALMNLVLRRRSMCIYIYIYIQTCSHRLSLGLRGGWRSISHSWESPPPSLKAHAKFVGGRLCIHFRGVGYRCHPVNAMANGREDAEEMQIHLRRKLRKILPEIDEVFDGLDTNGNNALEIEELIQAAEDGVLTFPEDIKSYVDPSKLLDIFDFLDANQSGVIERQEFFEGICHLVVSSVPLETTQILQLVRKSHDMLSDLSRAFLNSSVARTNPPGSTIDCL</sequence>
<dbReference type="SUPFAM" id="SSF47473">
    <property type="entry name" value="EF-hand"/>
    <property type="match status" value="1"/>
</dbReference>
<gene>
    <name evidence="4" type="ORF">PCOR1329_LOCUS40463</name>
</gene>
<feature type="signal peptide" evidence="2">
    <location>
        <begin position="1"/>
        <end position="20"/>
    </location>
</feature>
<reference evidence="4" key="1">
    <citation type="submission" date="2023-10" db="EMBL/GenBank/DDBJ databases">
        <authorList>
            <person name="Chen Y."/>
            <person name="Shah S."/>
            <person name="Dougan E. K."/>
            <person name="Thang M."/>
            <person name="Chan C."/>
        </authorList>
    </citation>
    <scope>NUCLEOTIDE SEQUENCE [LARGE SCALE GENOMIC DNA]</scope>
</reference>
<comment type="caution">
    <text evidence="4">The sequence shown here is derived from an EMBL/GenBank/DDBJ whole genome shotgun (WGS) entry which is preliminary data.</text>
</comment>
<organism evidence="4 5">
    <name type="scientific">Prorocentrum cordatum</name>
    <dbReference type="NCBI Taxonomy" id="2364126"/>
    <lineage>
        <taxon>Eukaryota</taxon>
        <taxon>Sar</taxon>
        <taxon>Alveolata</taxon>
        <taxon>Dinophyceae</taxon>
        <taxon>Prorocentrales</taxon>
        <taxon>Prorocentraceae</taxon>
        <taxon>Prorocentrum</taxon>
    </lineage>
</organism>
<dbReference type="Proteomes" id="UP001189429">
    <property type="component" value="Unassembled WGS sequence"/>
</dbReference>
<dbReference type="SMART" id="SM00054">
    <property type="entry name" value="EFh"/>
    <property type="match status" value="2"/>
</dbReference>
<keyword evidence="5" id="KW-1185">Reference proteome</keyword>
<evidence type="ECO:0000313" key="4">
    <source>
        <dbReference type="EMBL" id="CAK0847185.1"/>
    </source>
</evidence>
<feature type="domain" description="EF-hand" evidence="3">
    <location>
        <begin position="104"/>
        <end position="139"/>
    </location>
</feature>
<feature type="domain" description="EF-hand" evidence="3">
    <location>
        <begin position="148"/>
        <end position="183"/>
    </location>
</feature>
<dbReference type="InterPro" id="IPR011992">
    <property type="entry name" value="EF-hand-dom_pair"/>
</dbReference>
<dbReference type="EMBL" id="CAUYUJ010014880">
    <property type="protein sequence ID" value="CAK0847185.1"/>
    <property type="molecule type" value="Genomic_DNA"/>
</dbReference>
<evidence type="ECO:0000313" key="5">
    <source>
        <dbReference type="Proteomes" id="UP001189429"/>
    </source>
</evidence>
<accession>A0ABN9TMI0</accession>
<dbReference type="InterPro" id="IPR018247">
    <property type="entry name" value="EF_Hand_1_Ca_BS"/>
</dbReference>
<feature type="chain" id="PRO_5045078921" description="EF-hand domain-containing protein" evidence="2">
    <location>
        <begin position="21"/>
        <end position="228"/>
    </location>
</feature>